<protein>
    <recommendedName>
        <fullName evidence="9">Type II secretion system protein GspF domain-containing protein</fullName>
    </recommendedName>
</protein>
<dbReference type="Gene3D" id="1.20.81.30">
    <property type="entry name" value="Type II secretion system (T2SS), domain F"/>
    <property type="match status" value="1"/>
</dbReference>
<organism evidence="10">
    <name type="scientific">marine sediment metagenome</name>
    <dbReference type="NCBI Taxonomy" id="412755"/>
    <lineage>
        <taxon>unclassified sequences</taxon>
        <taxon>metagenomes</taxon>
        <taxon>ecological metagenomes</taxon>
    </lineage>
</organism>
<proteinExistence type="inferred from homology"/>
<dbReference type="PANTHER" id="PTHR30012">
    <property type="entry name" value="GENERAL SECRETION PATHWAY PROTEIN"/>
    <property type="match status" value="1"/>
</dbReference>
<comment type="subcellular location">
    <subcellularLocation>
        <location evidence="1">Cell inner membrane</location>
        <topology evidence="1">Multi-pass membrane protein</topology>
    </subcellularLocation>
</comment>
<evidence type="ECO:0000256" key="2">
    <source>
        <dbReference type="ARBA" id="ARBA00005745"/>
    </source>
</evidence>
<keyword evidence="6 8" id="KW-1133">Transmembrane helix</keyword>
<dbReference type="EMBL" id="BARU01020750">
    <property type="protein sequence ID" value="GAH52603.1"/>
    <property type="molecule type" value="Genomic_DNA"/>
</dbReference>
<dbReference type="InterPro" id="IPR003004">
    <property type="entry name" value="GspF/PilC"/>
</dbReference>
<comment type="similarity">
    <text evidence="2">Belongs to the GSP F family.</text>
</comment>
<dbReference type="PANTHER" id="PTHR30012:SF0">
    <property type="entry name" value="TYPE II SECRETION SYSTEM PROTEIN F-RELATED"/>
    <property type="match status" value="1"/>
</dbReference>
<dbReference type="InterPro" id="IPR018076">
    <property type="entry name" value="T2SS_GspF_dom"/>
</dbReference>
<keyword evidence="4" id="KW-0997">Cell inner membrane</keyword>
<dbReference type="GO" id="GO:0005886">
    <property type="term" value="C:plasma membrane"/>
    <property type="evidence" value="ECO:0007669"/>
    <property type="project" value="UniProtKB-SubCell"/>
</dbReference>
<keyword evidence="7 8" id="KW-0472">Membrane</keyword>
<keyword evidence="3" id="KW-1003">Cell membrane</keyword>
<evidence type="ECO:0000313" key="10">
    <source>
        <dbReference type="EMBL" id="GAH52603.1"/>
    </source>
</evidence>
<keyword evidence="5 8" id="KW-0812">Transmembrane</keyword>
<evidence type="ECO:0000256" key="8">
    <source>
        <dbReference type="SAM" id="Phobius"/>
    </source>
</evidence>
<evidence type="ECO:0000256" key="5">
    <source>
        <dbReference type="ARBA" id="ARBA00022692"/>
    </source>
</evidence>
<evidence type="ECO:0000256" key="7">
    <source>
        <dbReference type="ARBA" id="ARBA00023136"/>
    </source>
</evidence>
<evidence type="ECO:0000259" key="9">
    <source>
        <dbReference type="Pfam" id="PF00482"/>
    </source>
</evidence>
<reference evidence="10" key="1">
    <citation type="journal article" date="2014" name="Front. Microbiol.">
        <title>High frequency of phylogenetically diverse reductive dehalogenase-homologous genes in deep subseafloor sedimentary metagenomes.</title>
        <authorList>
            <person name="Kawai M."/>
            <person name="Futagami T."/>
            <person name="Toyoda A."/>
            <person name="Takaki Y."/>
            <person name="Nishi S."/>
            <person name="Hori S."/>
            <person name="Arai W."/>
            <person name="Tsubouchi T."/>
            <person name="Morono Y."/>
            <person name="Uchiyama I."/>
            <person name="Ito T."/>
            <person name="Fujiyama A."/>
            <person name="Inagaki F."/>
            <person name="Takami H."/>
        </authorList>
    </citation>
    <scope>NUCLEOTIDE SEQUENCE</scope>
    <source>
        <strain evidence="10">Expedition CK06-06</strain>
    </source>
</reference>
<evidence type="ECO:0000256" key="4">
    <source>
        <dbReference type="ARBA" id="ARBA00022519"/>
    </source>
</evidence>
<sequence length="174" mass="19195">SLGFVYYYLAKKYDRVAYLIDMLKLKIPVIGKLYHRICLSRFTRTLAILFSSGVPILDSLDMTAKTSGNKVIEKAITEAKSSLKEGETIAEPLSNCPMFPPMVVSMISVGEKTGALDQMLNKISDFYDHEIETTVDSLASLIEPLLLGFLGVTIGIAVVAMYLPYFSVFEHIGG</sequence>
<feature type="non-terminal residue" evidence="10">
    <location>
        <position position="1"/>
    </location>
</feature>
<name>X1I4Y0_9ZZZZ</name>
<feature type="domain" description="Type II secretion system protein GspF" evidence="9">
    <location>
        <begin position="42"/>
        <end position="164"/>
    </location>
</feature>
<feature type="transmembrane region" description="Helical" evidence="8">
    <location>
        <begin position="145"/>
        <end position="165"/>
    </location>
</feature>
<accession>X1I4Y0</accession>
<gene>
    <name evidence="10" type="ORF">S03H2_34032</name>
</gene>
<comment type="caution">
    <text evidence="10">The sequence shown here is derived from an EMBL/GenBank/DDBJ whole genome shotgun (WGS) entry which is preliminary data.</text>
</comment>
<dbReference type="InterPro" id="IPR042094">
    <property type="entry name" value="T2SS_GspF_sf"/>
</dbReference>
<dbReference type="Pfam" id="PF00482">
    <property type="entry name" value="T2SSF"/>
    <property type="match status" value="1"/>
</dbReference>
<evidence type="ECO:0000256" key="6">
    <source>
        <dbReference type="ARBA" id="ARBA00022989"/>
    </source>
</evidence>
<dbReference type="FunFam" id="1.20.81.30:FF:000001">
    <property type="entry name" value="Type II secretion system protein F"/>
    <property type="match status" value="1"/>
</dbReference>
<dbReference type="AlphaFoldDB" id="X1I4Y0"/>
<evidence type="ECO:0000256" key="1">
    <source>
        <dbReference type="ARBA" id="ARBA00004429"/>
    </source>
</evidence>
<evidence type="ECO:0000256" key="3">
    <source>
        <dbReference type="ARBA" id="ARBA00022475"/>
    </source>
</evidence>